<feature type="repeat" description="TPR" evidence="3">
    <location>
        <begin position="962"/>
        <end position="995"/>
    </location>
</feature>
<dbReference type="PROSITE" id="PS50293">
    <property type="entry name" value="TPR_REGION"/>
    <property type="match status" value="2"/>
</dbReference>
<feature type="repeat" description="TPR" evidence="3">
    <location>
        <begin position="1030"/>
        <end position="1063"/>
    </location>
</feature>
<feature type="repeat" description="TPR" evidence="3">
    <location>
        <begin position="1064"/>
        <end position="1097"/>
    </location>
</feature>
<dbReference type="InterPro" id="IPR050498">
    <property type="entry name" value="Ycf3"/>
</dbReference>
<dbReference type="PANTHER" id="PTHR44858:SF1">
    <property type="entry name" value="UDP-N-ACETYLGLUCOSAMINE--PEPTIDE N-ACETYLGLUCOSAMINYLTRANSFERASE SPINDLY-RELATED"/>
    <property type="match status" value="1"/>
</dbReference>
<comment type="caution">
    <text evidence="5">The sequence shown here is derived from an EMBL/GenBank/DDBJ whole genome shotgun (WGS) entry which is preliminary data.</text>
</comment>
<dbReference type="SMART" id="SM00028">
    <property type="entry name" value="TPR"/>
    <property type="match status" value="7"/>
</dbReference>
<dbReference type="PROSITE" id="PS50005">
    <property type="entry name" value="TPR"/>
    <property type="match status" value="6"/>
</dbReference>
<name>A0ABT2MZC8_9CYAN</name>
<accession>A0ABT2MZC8</accession>
<dbReference type="Pfam" id="PF13432">
    <property type="entry name" value="TPR_16"/>
    <property type="match status" value="1"/>
</dbReference>
<gene>
    <name evidence="5" type="ORF">NG799_27790</name>
</gene>
<dbReference type="Gene3D" id="1.25.40.10">
    <property type="entry name" value="Tetratricopeptide repeat domain"/>
    <property type="match status" value="3"/>
</dbReference>
<keyword evidence="1" id="KW-0677">Repeat</keyword>
<dbReference type="EMBL" id="JAMXFF010000075">
    <property type="protein sequence ID" value="MCT7970121.1"/>
    <property type="molecule type" value="Genomic_DNA"/>
</dbReference>
<dbReference type="InterPro" id="IPR019734">
    <property type="entry name" value="TPR_rpt"/>
</dbReference>
<dbReference type="Gene3D" id="1.10.287.1490">
    <property type="match status" value="1"/>
</dbReference>
<keyword evidence="4" id="KW-0175">Coiled coil</keyword>
<dbReference type="Proteomes" id="UP001525890">
    <property type="component" value="Unassembled WGS sequence"/>
</dbReference>
<dbReference type="RefSeq" id="WP_368009551.1">
    <property type="nucleotide sequence ID" value="NZ_JAMXFF010000075.1"/>
</dbReference>
<evidence type="ECO:0000256" key="1">
    <source>
        <dbReference type="ARBA" id="ARBA00022737"/>
    </source>
</evidence>
<dbReference type="InterPro" id="IPR011990">
    <property type="entry name" value="TPR-like_helical_dom_sf"/>
</dbReference>
<evidence type="ECO:0000256" key="2">
    <source>
        <dbReference type="ARBA" id="ARBA00022803"/>
    </source>
</evidence>
<dbReference type="SUPFAM" id="SSF48452">
    <property type="entry name" value="TPR-like"/>
    <property type="match status" value="1"/>
</dbReference>
<proteinExistence type="predicted"/>
<evidence type="ECO:0000256" key="3">
    <source>
        <dbReference type="PROSITE-ProRule" id="PRU00339"/>
    </source>
</evidence>
<feature type="coiled-coil region" evidence="4">
    <location>
        <begin position="367"/>
        <end position="394"/>
    </location>
</feature>
<dbReference type="PANTHER" id="PTHR44858">
    <property type="entry name" value="TETRATRICOPEPTIDE REPEAT PROTEIN 6"/>
    <property type="match status" value="1"/>
</dbReference>
<feature type="coiled-coil region" evidence="4">
    <location>
        <begin position="96"/>
        <end position="285"/>
    </location>
</feature>
<dbReference type="SUPFAM" id="SSF56024">
    <property type="entry name" value="Phospholipase D/nuclease"/>
    <property type="match status" value="1"/>
</dbReference>
<dbReference type="Gene3D" id="3.30.870.10">
    <property type="entry name" value="Endonuclease Chain A"/>
    <property type="match status" value="1"/>
</dbReference>
<organism evidence="5 6">
    <name type="scientific">Laspinema palackyanum D2a</name>
    <dbReference type="NCBI Taxonomy" id="2953684"/>
    <lineage>
        <taxon>Bacteria</taxon>
        <taxon>Bacillati</taxon>
        <taxon>Cyanobacteriota</taxon>
        <taxon>Cyanophyceae</taxon>
        <taxon>Oscillatoriophycideae</taxon>
        <taxon>Oscillatoriales</taxon>
        <taxon>Laspinemataceae</taxon>
        <taxon>Laspinema</taxon>
        <taxon>Laspinema palackyanum</taxon>
    </lineage>
</organism>
<feature type="coiled-coil region" evidence="4">
    <location>
        <begin position="470"/>
        <end position="497"/>
    </location>
</feature>
<feature type="repeat" description="TPR" evidence="3">
    <location>
        <begin position="928"/>
        <end position="961"/>
    </location>
</feature>
<evidence type="ECO:0000313" key="5">
    <source>
        <dbReference type="EMBL" id="MCT7970121.1"/>
    </source>
</evidence>
<sequence length="1151" mass="127660">MTKRSWLEILEYLSVAGSVAGSVAAIATQQIVYAATPLSLSVVLNLANRRRLAQEPSIGGNDIELREKLARELGILREQVQGLPTDSEFNHVQSAISKHSEEFEEVKRQLEKTLSLAQGLELNPLRQDVSVLRENYAGVQETLAALTAQLNGAESPKSGHGVERLESAIAQINSKIAQFQNKLSKLETGNGTPDLNPVLSEIAQIEQRLETVRASVSQAIEQEIAGLRADLEARVSAGNPLEFGAEQVSSLSSEIAKLQERQQQLEQAIAPVSELRMQLEQLNQKVAAQPDIEQVERLRNSLSLAIALIPQLEQQLDLERLGVSPRGNESAVDLTGVDEALRKIAESVSEAITEIDTRLAPLEAVNLRRIQEDLALQTRELEQLTTGLATLQQEQGSWQTALVGLQEKIEGLPQFVAPEALEPLETALTTLKERVDLLAGFPIPELQDQLEQLADRVNNLPEAIASQSDVEQLNQALLEVTANLAEVRELTNSLENQREVSSRLSQLDSIVSELSARIDDTLPQEREQLRQEVQSLREQLEWQGSGVPNAVSSEVTHQIHQLLEQFNSRPELEQIENLTASVSELDRRLEQLPNSSQSPTGEERDAEVIDVLRLEISELRSALAQVSESIGHLSDVTPERIERLEAALGQLEGQLEQWRNRPGQVSVQPQIEQLSQQLKALATHPEVPHNTQQSGHLQSLISPAIAQQLYQIESLLEGIKAHQYELVFDRPSIRTQLFEAIDTAQHRLILVCPWVSRAGLDGTLLQKLEGLLQQGVQVEIGWGHLRDIEAGEFPIRINEHWQLDPMAKRGLYDALNDLEHLRTQYGDRLQLKVLGTHENFLVCDDKWAMLATHHFLSSSDALPEREVGLRTTDPKIIQGLIERFSEPLLNPANASAYYNRGFERLDIGDYEGAVDDYTRALQIDGNQPTAYNNRGLAKFQIGDFAGAISDYTRSLELNDNEAVVYFNRGFARFNQGDYTGAIGDYTESILKAPEQTGAYFYRGEAYGRLGNYPQAAEDYTRAIQLNPQDAVAYNNRGLARYNQADYAGAIADYTETLRLKPDDAVAYLNRGVARSAGADYHGAIEDFTQALSLNEKYASAYNYRGRARAEMGDRQGAIGDLQTAANLFSRQGDTMHHQQAIAALTALASAE</sequence>
<evidence type="ECO:0000313" key="6">
    <source>
        <dbReference type="Proteomes" id="UP001525890"/>
    </source>
</evidence>
<dbReference type="Pfam" id="PF13414">
    <property type="entry name" value="TPR_11"/>
    <property type="match status" value="1"/>
</dbReference>
<reference evidence="5 6" key="1">
    <citation type="journal article" date="2022" name="Front. Microbiol.">
        <title>High genomic differentiation and limited gene flow indicate recent cryptic speciation within the genus Laspinema (cyanobacteria).</title>
        <authorList>
            <person name="Stanojkovic A."/>
            <person name="Skoupy S."/>
            <person name="Skaloud P."/>
            <person name="Dvorak P."/>
        </authorList>
    </citation>
    <scope>NUCLEOTIDE SEQUENCE [LARGE SCALE GENOMIC DNA]</scope>
    <source>
        <strain evidence="5 6">D2a</strain>
    </source>
</reference>
<feature type="repeat" description="TPR" evidence="3">
    <location>
        <begin position="894"/>
        <end position="927"/>
    </location>
</feature>
<feature type="repeat" description="TPR" evidence="3">
    <location>
        <begin position="996"/>
        <end position="1029"/>
    </location>
</feature>
<feature type="coiled-coil region" evidence="4">
    <location>
        <begin position="609"/>
        <end position="661"/>
    </location>
</feature>
<keyword evidence="2 3" id="KW-0802">TPR repeat</keyword>
<protein>
    <submittedName>
        <fullName evidence="5">Tetratricopeptide repeat protein</fullName>
    </submittedName>
</protein>
<evidence type="ECO:0000256" key="4">
    <source>
        <dbReference type="SAM" id="Coils"/>
    </source>
</evidence>
<dbReference type="Pfam" id="PF00515">
    <property type="entry name" value="TPR_1"/>
    <property type="match status" value="1"/>
</dbReference>
<keyword evidence="6" id="KW-1185">Reference proteome</keyword>